<dbReference type="InterPro" id="IPR010920">
    <property type="entry name" value="LSM_dom_sf"/>
</dbReference>
<comment type="function">
    <text evidence="9">Plays role in pre-mRNA splicing as component of the U4/U6-U5 tri-snRNP complex that is involved in spliceosome assembly, and as component of the precatalytic spliceosome (spliceosome B complex). The heptameric LSM2-8 complex binds specifically to the 3'-terminal U-tract of U6 snRNA.</text>
</comment>
<dbReference type="PROSITE" id="PS52002">
    <property type="entry name" value="SM"/>
    <property type="match status" value="1"/>
</dbReference>
<keyword evidence="6 9" id="KW-0508">mRNA splicing</keyword>
<dbReference type="InterPro" id="IPR001163">
    <property type="entry name" value="Sm_dom_euk/arc"/>
</dbReference>
<dbReference type="PANTHER" id="PTHR15588:SF9">
    <property type="entry name" value="U6 SNRNA-ASSOCIATED SM-LIKE PROTEIN LSM8"/>
    <property type="match status" value="1"/>
</dbReference>
<sequence>MVSLTIFLEKKVSVMTNDGRILVGKLVACDGSMNLVLQDTVERVIRPQGEESSEVPIGVYIVRGDTVVLVGKVDEELDAQIDWTKVHGEAIGGTYHV</sequence>
<evidence type="ECO:0000259" key="10">
    <source>
        <dbReference type="PROSITE" id="PS52002"/>
    </source>
</evidence>
<evidence type="ECO:0000313" key="12">
    <source>
        <dbReference type="Proteomes" id="UP000193144"/>
    </source>
</evidence>
<keyword evidence="4 9" id="KW-0747">Spliceosome</keyword>
<proteinExistence type="inferred from homology"/>
<dbReference type="GO" id="GO:0000398">
    <property type="term" value="P:mRNA splicing, via spliceosome"/>
    <property type="evidence" value="ECO:0007669"/>
    <property type="project" value="UniProtKB-UniRule"/>
</dbReference>
<evidence type="ECO:0000313" key="11">
    <source>
        <dbReference type="EMBL" id="ORY19038.1"/>
    </source>
</evidence>
<comment type="caution">
    <text evidence="11">The sequence shown here is derived from an EMBL/GenBank/DDBJ whole genome shotgun (WGS) entry which is preliminary data.</text>
</comment>
<evidence type="ECO:0000256" key="4">
    <source>
        <dbReference type="ARBA" id="ARBA00022728"/>
    </source>
</evidence>
<dbReference type="SMART" id="SM00651">
    <property type="entry name" value="Sm"/>
    <property type="match status" value="1"/>
</dbReference>
<accession>A0A1Y2A952</accession>
<gene>
    <name evidence="9" type="primary">LSM8</name>
    <name evidence="11" type="ORF">BCR34DRAFT_553167</name>
</gene>
<keyword evidence="7 9" id="KW-0539">Nucleus</keyword>
<dbReference type="InterPro" id="IPR044642">
    <property type="entry name" value="PTHR15588"/>
</dbReference>
<dbReference type="AlphaFoldDB" id="A0A1Y2A952"/>
<evidence type="ECO:0000256" key="6">
    <source>
        <dbReference type="ARBA" id="ARBA00023187"/>
    </source>
</evidence>
<keyword evidence="3 9" id="KW-0507">mRNA processing</keyword>
<dbReference type="GO" id="GO:0003729">
    <property type="term" value="F:mRNA binding"/>
    <property type="evidence" value="ECO:0007669"/>
    <property type="project" value="TreeGrafter"/>
</dbReference>
<keyword evidence="8 9" id="KW-0687">Ribonucleoprotein</keyword>
<dbReference type="GO" id="GO:0005688">
    <property type="term" value="C:U6 snRNP"/>
    <property type="evidence" value="ECO:0007669"/>
    <property type="project" value="UniProtKB-UniRule"/>
</dbReference>
<dbReference type="SUPFAM" id="SSF50182">
    <property type="entry name" value="Sm-like ribonucleoproteins"/>
    <property type="match status" value="1"/>
</dbReference>
<evidence type="ECO:0000256" key="2">
    <source>
        <dbReference type="ARBA" id="ARBA00006850"/>
    </source>
</evidence>
<dbReference type="CDD" id="cd01727">
    <property type="entry name" value="LSm8"/>
    <property type="match status" value="1"/>
</dbReference>
<keyword evidence="5 9" id="KW-0694">RNA-binding</keyword>
<protein>
    <recommendedName>
        <fullName evidence="9">LSM2-LSM8 complex subunit LSM8</fullName>
    </recommendedName>
</protein>
<dbReference type="GO" id="GO:0046540">
    <property type="term" value="C:U4/U6 x U5 tri-snRNP complex"/>
    <property type="evidence" value="ECO:0007669"/>
    <property type="project" value="UniProtKB-UniRule"/>
</dbReference>
<dbReference type="Proteomes" id="UP000193144">
    <property type="component" value="Unassembled WGS sequence"/>
</dbReference>
<evidence type="ECO:0000256" key="8">
    <source>
        <dbReference type="ARBA" id="ARBA00023274"/>
    </source>
</evidence>
<dbReference type="Pfam" id="PF01423">
    <property type="entry name" value="LSM"/>
    <property type="match status" value="1"/>
</dbReference>
<dbReference type="STRING" id="1231657.A0A1Y2A952"/>
<dbReference type="Gene3D" id="2.30.30.100">
    <property type="match status" value="1"/>
</dbReference>
<organism evidence="11 12">
    <name type="scientific">Clohesyomyces aquaticus</name>
    <dbReference type="NCBI Taxonomy" id="1231657"/>
    <lineage>
        <taxon>Eukaryota</taxon>
        <taxon>Fungi</taxon>
        <taxon>Dikarya</taxon>
        <taxon>Ascomycota</taxon>
        <taxon>Pezizomycotina</taxon>
        <taxon>Dothideomycetes</taxon>
        <taxon>Pleosporomycetidae</taxon>
        <taxon>Pleosporales</taxon>
        <taxon>Lindgomycetaceae</taxon>
        <taxon>Clohesyomyces</taxon>
    </lineage>
</organism>
<dbReference type="GO" id="GO:0071011">
    <property type="term" value="C:precatalytic spliceosome"/>
    <property type="evidence" value="ECO:0007669"/>
    <property type="project" value="TreeGrafter"/>
</dbReference>
<evidence type="ECO:0000256" key="1">
    <source>
        <dbReference type="ARBA" id="ARBA00004123"/>
    </source>
</evidence>
<evidence type="ECO:0000256" key="5">
    <source>
        <dbReference type="ARBA" id="ARBA00022884"/>
    </source>
</evidence>
<keyword evidence="12" id="KW-1185">Reference proteome</keyword>
<dbReference type="PANTHER" id="PTHR15588">
    <property type="entry name" value="LSM1"/>
    <property type="match status" value="1"/>
</dbReference>
<comment type="similarity">
    <text evidence="2 9">Belongs to the snRNP Sm proteins family.</text>
</comment>
<evidence type="ECO:0000256" key="7">
    <source>
        <dbReference type="ARBA" id="ARBA00023242"/>
    </source>
</evidence>
<feature type="domain" description="Sm" evidence="10">
    <location>
        <begin position="1"/>
        <end position="76"/>
    </location>
</feature>
<dbReference type="EMBL" id="MCFA01000004">
    <property type="protein sequence ID" value="ORY19038.1"/>
    <property type="molecule type" value="Genomic_DNA"/>
</dbReference>
<comment type="subunit">
    <text evidence="9">LSm subunits form a heteromer with a doughnut shape.</text>
</comment>
<reference evidence="11 12" key="1">
    <citation type="submission" date="2016-07" db="EMBL/GenBank/DDBJ databases">
        <title>Pervasive Adenine N6-methylation of Active Genes in Fungi.</title>
        <authorList>
            <consortium name="DOE Joint Genome Institute"/>
            <person name="Mondo S.J."/>
            <person name="Dannebaum R.O."/>
            <person name="Kuo R.C."/>
            <person name="Labutti K."/>
            <person name="Haridas S."/>
            <person name="Kuo A."/>
            <person name="Salamov A."/>
            <person name="Ahrendt S.R."/>
            <person name="Lipzen A."/>
            <person name="Sullivan W."/>
            <person name="Andreopoulos W.B."/>
            <person name="Clum A."/>
            <person name="Lindquist E."/>
            <person name="Daum C."/>
            <person name="Ramamoorthy G.K."/>
            <person name="Gryganskyi A."/>
            <person name="Culley D."/>
            <person name="Magnuson J.K."/>
            <person name="James T.Y."/>
            <person name="O'Malley M.A."/>
            <person name="Stajich J.E."/>
            <person name="Spatafora J.W."/>
            <person name="Visel A."/>
            <person name="Grigoriev I.V."/>
        </authorList>
    </citation>
    <scope>NUCLEOTIDE SEQUENCE [LARGE SCALE GENOMIC DNA]</scope>
    <source>
        <strain evidence="11 12">CBS 115471</strain>
    </source>
</reference>
<dbReference type="OrthoDB" id="422364at2759"/>
<evidence type="ECO:0000256" key="3">
    <source>
        <dbReference type="ARBA" id="ARBA00022664"/>
    </source>
</evidence>
<comment type="subcellular location">
    <subcellularLocation>
        <location evidence="1 9">Nucleus</location>
    </subcellularLocation>
</comment>
<dbReference type="InterPro" id="IPR034103">
    <property type="entry name" value="Lsm8"/>
</dbReference>
<dbReference type="FunFam" id="2.30.30.100:FF:000027">
    <property type="entry name" value="U6 snRNA-associated Sm-like protein LSm8"/>
    <property type="match status" value="1"/>
</dbReference>
<name>A0A1Y2A952_9PLEO</name>
<evidence type="ECO:0000256" key="9">
    <source>
        <dbReference type="RuleBase" id="RU365048"/>
    </source>
</evidence>
<dbReference type="InterPro" id="IPR047575">
    <property type="entry name" value="Sm"/>
</dbReference>